<evidence type="ECO:0000313" key="3">
    <source>
        <dbReference type="Proteomes" id="UP000663841"/>
    </source>
</evidence>
<dbReference type="AlphaFoldDB" id="A0A8H3BWK0"/>
<sequence>MPSKNPKKEECPCCCQLVHPRTVKRHLERFNPMPSGPTRQQRVAIGQPEAGNSLDEPHDNLTEDDMVTNASKDPSPETMSHEDFQDNTMLEQRQLSPDPPVIWRNPPVTVEDWPEPLFDDDNGESDTDDVPADSPDRDPPFVEVDGPPAYHPDNEMEFSDEELQKLLEQHLGSMSEAEWFEL</sequence>
<comment type="caution">
    <text evidence="2">The sequence shown here is derived from an EMBL/GenBank/DDBJ whole genome shotgun (WGS) entry which is preliminary data.</text>
</comment>
<proteinExistence type="predicted"/>
<name>A0A8H3BWK0_9AGAM</name>
<reference evidence="2" key="1">
    <citation type="submission" date="2021-01" db="EMBL/GenBank/DDBJ databases">
        <authorList>
            <person name="Kaushik A."/>
        </authorList>
    </citation>
    <scope>NUCLEOTIDE SEQUENCE</scope>
    <source>
        <strain evidence="2">AG3-T5</strain>
    </source>
</reference>
<organism evidence="2 3">
    <name type="scientific">Rhizoctonia solani</name>
    <dbReference type="NCBI Taxonomy" id="456999"/>
    <lineage>
        <taxon>Eukaryota</taxon>
        <taxon>Fungi</taxon>
        <taxon>Dikarya</taxon>
        <taxon>Basidiomycota</taxon>
        <taxon>Agaricomycotina</taxon>
        <taxon>Agaricomycetes</taxon>
        <taxon>Cantharellales</taxon>
        <taxon>Ceratobasidiaceae</taxon>
        <taxon>Rhizoctonia</taxon>
    </lineage>
</organism>
<dbReference type="Proteomes" id="UP000663841">
    <property type="component" value="Unassembled WGS sequence"/>
</dbReference>
<evidence type="ECO:0000313" key="2">
    <source>
        <dbReference type="EMBL" id="CAE6465813.1"/>
    </source>
</evidence>
<protein>
    <submittedName>
        <fullName evidence="2">Uncharacterized protein</fullName>
    </submittedName>
</protein>
<feature type="compositionally biased region" description="Acidic residues" evidence="1">
    <location>
        <begin position="112"/>
        <end position="131"/>
    </location>
</feature>
<accession>A0A8H3BWK0</accession>
<evidence type="ECO:0000256" key="1">
    <source>
        <dbReference type="SAM" id="MobiDB-lite"/>
    </source>
</evidence>
<feature type="compositionally biased region" description="Polar residues" evidence="1">
    <location>
        <begin position="86"/>
        <end position="95"/>
    </location>
</feature>
<feature type="region of interest" description="Disordered" evidence="1">
    <location>
        <begin position="28"/>
        <end position="155"/>
    </location>
</feature>
<dbReference type="EMBL" id="CAJMWW010000310">
    <property type="protein sequence ID" value="CAE6465813.1"/>
    <property type="molecule type" value="Genomic_DNA"/>
</dbReference>
<gene>
    <name evidence="2" type="ORF">RDB_LOCUS164483</name>
</gene>